<dbReference type="EMBL" id="CP158568">
    <property type="protein sequence ID" value="XBY45214.1"/>
    <property type="molecule type" value="Genomic_DNA"/>
</dbReference>
<evidence type="ECO:0000256" key="3">
    <source>
        <dbReference type="ARBA" id="ARBA00020071"/>
    </source>
</evidence>
<evidence type="ECO:0000256" key="5">
    <source>
        <dbReference type="SAM" id="MobiDB-lite"/>
    </source>
</evidence>
<sequence length="312" mass="32659">MPDYGAFAQARAAAPIAGAIRRVDLHGAEKLVALTFDLCETSGEVAGYDGAVFDTLRAKQVPATIFAGGHWATTHAGRIGEIARDPLFELGNHTWSHANLRLADPAKLAREVLAPEAALAPARAAAAQCRRADAASPRSTDIRSAPARSTLFRFPFGACNANAMAAVNGAGMMAIQWDVSSGDPSPLMSADAIVQATLAGVRPGSIVLMHANGRGYHTGSALPRVIDALRAKGYRLVTVSELLAAGTPVVTETCYDARPGDTDRYDTWGRKPARSVSSWPTSSPMPTAAPETTGSVIARRPISTEGPPATKH</sequence>
<dbReference type="InterPro" id="IPR002509">
    <property type="entry name" value="NODB_dom"/>
</dbReference>
<protein>
    <recommendedName>
        <fullName evidence="3">Chitooligosaccharide deacetylase</fullName>
    </recommendedName>
    <alternativeName>
        <fullName evidence="4">Nodulation protein B</fullName>
    </alternativeName>
</protein>
<evidence type="ECO:0000256" key="2">
    <source>
        <dbReference type="ARBA" id="ARBA00010973"/>
    </source>
</evidence>
<dbReference type="Gene3D" id="3.20.20.370">
    <property type="entry name" value="Glycoside hydrolase/deacetylase"/>
    <property type="match status" value="1"/>
</dbReference>
<evidence type="ECO:0000259" key="6">
    <source>
        <dbReference type="PROSITE" id="PS51677"/>
    </source>
</evidence>
<dbReference type="InterPro" id="IPR050248">
    <property type="entry name" value="Polysacc_deacetylase_ArnD"/>
</dbReference>
<comment type="similarity">
    <text evidence="2">Belongs to the polysaccharide deacetylase family.</text>
</comment>
<dbReference type="PANTHER" id="PTHR10587:SF134">
    <property type="entry name" value="SECRETED PROTEIN"/>
    <property type="match status" value="1"/>
</dbReference>
<dbReference type="InterPro" id="IPR011330">
    <property type="entry name" value="Glyco_hydro/deAcase_b/a-brl"/>
</dbReference>
<proteinExistence type="inferred from homology"/>
<accession>A0AAU7XE00</accession>
<organism evidence="7">
    <name type="scientific">Methyloraptor flagellatus</name>
    <dbReference type="NCBI Taxonomy" id="3162530"/>
    <lineage>
        <taxon>Bacteria</taxon>
        <taxon>Pseudomonadati</taxon>
        <taxon>Pseudomonadota</taxon>
        <taxon>Alphaproteobacteria</taxon>
        <taxon>Hyphomicrobiales</taxon>
        <taxon>Ancalomicrobiaceae</taxon>
        <taxon>Methyloraptor</taxon>
    </lineage>
</organism>
<dbReference type="PANTHER" id="PTHR10587">
    <property type="entry name" value="GLYCOSYL TRANSFERASE-RELATED"/>
    <property type="match status" value="1"/>
</dbReference>
<feature type="region of interest" description="Disordered" evidence="5">
    <location>
        <begin position="266"/>
        <end position="312"/>
    </location>
</feature>
<evidence type="ECO:0000256" key="1">
    <source>
        <dbReference type="ARBA" id="ARBA00003236"/>
    </source>
</evidence>
<feature type="domain" description="NodB homology" evidence="6">
    <location>
        <begin position="30"/>
        <end position="237"/>
    </location>
</feature>
<dbReference type="GO" id="GO:0005975">
    <property type="term" value="P:carbohydrate metabolic process"/>
    <property type="evidence" value="ECO:0007669"/>
    <property type="project" value="InterPro"/>
</dbReference>
<evidence type="ECO:0000256" key="4">
    <source>
        <dbReference type="ARBA" id="ARBA00032976"/>
    </source>
</evidence>
<evidence type="ECO:0000313" key="7">
    <source>
        <dbReference type="EMBL" id="XBY45214.1"/>
    </source>
</evidence>
<dbReference type="AlphaFoldDB" id="A0AAU7XE00"/>
<gene>
    <name evidence="7" type="ORF">ABS361_02670</name>
</gene>
<dbReference type="KEGG" id="mflg:ABS361_02670"/>
<feature type="compositionally biased region" description="Polar residues" evidence="5">
    <location>
        <begin position="275"/>
        <end position="295"/>
    </location>
</feature>
<dbReference type="Pfam" id="PF01522">
    <property type="entry name" value="Polysacc_deac_1"/>
    <property type="match status" value="1"/>
</dbReference>
<dbReference type="GO" id="GO:0016810">
    <property type="term" value="F:hydrolase activity, acting on carbon-nitrogen (but not peptide) bonds"/>
    <property type="evidence" value="ECO:0007669"/>
    <property type="project" value="InterPro"/>
</dbReference>
<dbReference type="PROSITE" id="PS51677">
    <property type="entry name" value="NODB"/>
    <property type="match status" value="1"/>
</dbReference>
<comment type="function">
    <text evidence="1">Is involved in generating a small heat-stable compound (Nod), an acylated oligomer of N-acetylglucosamine, that stimulates mitosis in various plant protoplasts.</text>
</comment>
<dbReference type="SUPFAM" id="SSF88713">
    <property type="entry name" value="Glycoside hydrolase/deacetylase"/>
    <property type="match status" value="1"/>
</dbReference>
<reference evidence="7" key="1">
    <citation type="submission" date="2024-06" db="EMBL/GenBank/DDBJ databases">
        <title>Methylostella associata gen. nov., sp. nov., a novel Ancalomicrobiaceae-affiliated facultatively methylotrophic bacteria that feed on methanotrophs of the genus Methylococcus.</title>
        <authorList>
            <person name="Saltykova V."/>
            <person name="Danilova O.V."/>
            <person name="Oshkin I.Y."/>
            <person name="Belova S.E."/>
            <person name="Pimenov N.V."/>
            <person name="Dedysh S.N."/>
        </authorList>
    </citation>
    <scope>NUCLEOTIDE SEQUENCE</scope>
    <source>
        <strain evidence="7">S20</strain>
    </source>
</reference>
<dbReference type="RefSeq" id="WP_407050304.1">
    <property type="nucleotide sequence ID" value="NZ_CP158568.1"/>
</dbReference>
<name>A0AAU7XE00_9HYPH</name>